<keyword evidence="2" id="KW-1185">Reference proteome</keyword>
<evidence type="ECO:0000313" key="1">
    <source>
        <dbReference type="EMBL" id="KZS11892.1"/>
    </source>
</evidence>
<dbReference type="EMBL" id="LRGB01001473">
    <property type="protein sequence ID" value="KZS11892.1"/>
    <property type="molecule type" value="Genomic_DNA"/>
</dbReference>
<sequence>MPVHRGFLDEDWGEDLVICQRFHQVTQKVNQHPTICHAVEFFPVFYPYDTLLNKTARGMGALVLVEKMDYPQKPFKKSSETAAPFFF</sequence>
<evidence type="ECO:0000313" key="2">
    <source>
        <dbReference type="Proteomes" id="UP000076858"/>
    </source>
</evidence>
<name>A0A164V258_9CRUS</name>
<proteinExistence type="predicted"/>
<reference evidence="1 2" key="1">
    <citation type="submission" date="2016-03" db="EMBL/GenBank/DDBJ databases">
        <title>EvidentialGene: Evidence-directed Construction of Genes on Genomes.</title>
        <authorList>
            <person name="Gilbert D.G."/>
            <person name="Choi J.-H."/>
            <person name="Mockaitis K."/>
            <person name="Colbourne J."/>
            <person name="Pfrender M."/>
        </authorList>
    </citation>
    <scope>NUCLEOTIDE SEQUENCE [LARGE SCALE GENOMIC DNA]</scope>
    <source>
        <strain evidence="1 2">Xinb3</strain>
        <tissue evidence="1">Complete organism</tissue>
    </source>
</reference>
<gene>
    <name evidence="1" type="ORF">APZ42_023311</name>
</gene>
<dbReference type="AlphaFoldDB" id="A0A164V258"/>
<dbReference type="Proteomes" id="UP000076858">
    <property type="component" value="Unassembled WGS sequence"/>
</dbReference>
<accession>A0A164V258</accession>
<comment type="caution">
    <text evidence="1">The sequence shown here is derived from an EMBL/GenBank/DDBJ whole genome shotgun (WGS) entry which is preliminary data.</text>
</comment>
<organism evidence="1 2">
    <name type="scientific">Daphnia magna</name>
    <dbReference type="NCBI Taxonomy" id="35525"/>
    <lineage>
        <taxon>Eukaryota</taxon>
        <taxon>Metazoa</taxon>
        <taxon>Ecdysozoa</taxon>
        <taxon>Arthropoda</taxon>
        <taxon>Crustacea</taxon>
        <taxon>Branchiopoda</taxon>
        <taxon>Diplostraca</taxon>
        <taxon>Cladocera</taxon>
        <taxon>Anomopoda</taxon>
        <taxon>Daphniidae</taxon>
        <taxon>Daphnia</taxon>
    </lineage>
</organism>
<protein>
    <submittedName>
        <fullName evidence="1">Uncharacterized protein</fullName>
    </submittedName>
</protein>